<feature type="domain" description="Glycosyltransferase subfamily 4-like N-terminal" evidence="2">
    <location>
        <begin position="2"/>
        <end position="145"/>
    </location>
</feature>
<evidence type="ECO:0000313" key="3">
    <source>
        <dbReference type="EMBL" id="MBW4769377.1"/>
    </source>
</evidence>
<organism evidence="3 4">
    <name type="scientific">Hoylesella nanceiensis</name>
    <dbReference type="NCBI Taxonomy" id="425941"/>
    <lineage>
        <taxon>Bacteria</taxon>
        <taxon>Pseudomonadati</taxon>
        <taxon>Bacteroidota</taxon>
        <taxon>Bacteroidia</taxon>
        <taxon>Bacteroidales</taxon>
        <taxon>Prevotellaceae</taxon>
        <taxon>Hoylesella</taxon>
    </lineage>
</organism>
<dbReference type="PANTHER" id="PTHR12526">
    <property type="entry name" value="GLYCOSYLTRANSFERASE"/>
    <property type="match status" value="1"/>
</dbReference>
<dbReference type="PANTHER" id="PTHR12526:SF630">
    <property type="entry name" value="GLYCOSYLTRANSFERASE"/>
    <property type="match status" value="1"/>
</dbReference>
<evidence type="ECO:0000313" key="4">
    <source>
        <dbReference type="Proteomes" id="UP000788426"/>
    </source>
</evidence>
<feature type="domain" description="Glycosyl transferase family 1" evidence="1">
    <location>
        <begin position="184"/>
        <end position="347"/>
    </location>
</feature>
<dbReference type="Proteomes" id="UP000788426">
    <property type="component" value="Unassembled WGS sequence"/>
</dbReference>
<dbReference type="CDD" id="cd03808">
    <property type="entry name" value="GT4_CapM-like"/>
    <property type="match status" value="1"/>
</dbReference>
<dbReference type="Pfam" id="PF13477">
    <property type="entry name" value="Glyco_trans_4_2"/>
    <property type="match status" value="1"/>
</dbReference>
<dbReference type="EMBL" id="JAHXCT010000004">
    <property type="protein sequence ID" value="MBW4769377.1"/>
    <property type="molecule type" value="Genomic_DNA"/>
</dbReference>
<comment type="caution">
    <text evidence="3">The sequence shown here is derived from an EMBL/GenBank/DDBJ whole genome shotgun (WGS) entry which is preliminary data.</text>
</comment>
<protein>
    <submittedName>
        <fullName evidence="3">Glycosyltransferase family 4 protein</fullName>
    </submittedName>
</protein>
<name>A0ABS6YCT1_9BACT</name>
<dbReference type="Pfam" id="PF00534">
    <property type="entry name" value="Glycos_transf_1"/>
    <property type="match status" value="1"/>
</dbReference>
<dbReference type="RefSeq" id="WP_219481264.1">
    <property type="nucleotide sequence ID" value="NZ_JAHXCT010000004.1"/>
</dbReference>
<reference evidence="3 4" key="1">
    <citation type="submission" date="2021-07" db="EMBL/GenBank/DDBJ databases">
        <title>Genomic diversity and antimicrobial resistance of Prevotella spp. isolated from chronic lung disease airways.</title>
        <authorList>
            <person name="Webb K.A."/>
            <person name="Olagoke O.S."/>
            <person name="Baird T."/>
            <person name="Neill J."/>
            <person name="Pham A."/>
            <person name="Wells T.J."/>
            <person name="Ramsay K.A."/>
            <person name="Bell S.C."/>
            <person name="Sarovich D.S."/>
            <person name="Price E.P."/>
        </authorList>
    </citation>
    <scope>NUCLEOTIDE SEQUENCE [LARGE SCALE GENOMIC DNA]</scope>
    <source>
        <strain evidence="3 4">SCHI0011.S.12</strain>
    </source>
</reference>
<evidence type="ECO:0000259" key="1">
    <source>
        <dbReference type="Pfam" id="PF00534"/>
    </source>
</evidence>
<sequence>MKILLVANVGRGHVNKFHIPTIQYLQTQNWQVDVACSVDEPIEAGDNIYAMCWKRSPFTFKTIQGIFQLKKLIAKNNYDIIYCHTPVGGVISRMAVALLRGKKPQVAYFAHGLHFFKGAPLLNWLLYYPIEKLMSYFTNLFITINPEDYNLVRKHFNQKMKVALINGIGVDFNRLKIDNHEAIRQEYRTQLNIPQDAIALIYVAEVSKNKNQEMLIRLVENMNKQSNHNVYLILAGSLNENGAYIKLANQLGIKDKIRFLGWRKDIAQLMNTADICVASSIREGFGINLIEAQYCHLPIVAVSNRGHNTIIKDGENGFLVPLNDYHAMQEKVELLINDKNLYHKMANINVEKYQSSNIVKELYHLLSDLKTH</sequence>
<dbReference type="InterPro" id="IPR028098">
    <property type="entry name" value="Glyco_trans_4-like_N"/>
</dbReference>
<proteinExistence type="predicted"/>
<dbReference type="InterPro" id="IPR001296">
    <property type="entry name" value="Glyco_trans_1"/>
</dbReference>
<evidence type="ECO:0000259" key="2">
    <source>
        <dbReference type="Pfam" id="PF13477"/>
    </source>
</evidence>
<gene>
    <name evidence="3" type="ORF">KZO38_06330</name>
</gene>
<keyword evidence="4" id="KW-1185">Reference proteome</keyword>
<accession>A0ABS6YCT1</accession>